<dbReference type="OrthoDB" id="5423111at2759"/>
<keyword evidence="1" id="KW-0812">Transmembrane</keyword>
<comment type="caution">
    <text evidence="2">The sequence shown here is derived from an EMBL/GenBank/DDBJ whole genome shotgun (WGS) entry which is preliminary data.</text>
</comment>
<keyword evidence="3" id="KW-1185">Reference proteome</keyword>
<dbReference type="RefSeq" id="XP_018229281.1">
    <property type="nucleotide sequence ID" value="XM_018374329.1"/>
</dbReference>
<evidence type="ECO:0000256" key="1">
    <source>
        <dbReference type="SAM" id="Phobius"/>
    </source>
</evidence>
<dbReference type="PANTHER" id="PTHR28165">
    <property type="entry name" value="NON-CLASSICAL EXPORT PROTEIN 2-RELATED"/>
    <property type="match status" value="1"/>
</dbReference>
<protein>
    <recommendedName>
        <fullName evidence="4">MARVEL domain-containing protein</fullName>
    </recommendedName>
</protein>
<evidence type="ECO:0000313" key="3">
    <source>
        <dbReference type="Proteomes" id="UP000053447"/>
    </source>
</evidence>
<dbReference type="PANTHER" id="PTHR28165:SF1">
    <property type="entry name" value="NON-CLASSICAL EXPORT PROTEIN 2-RELATED"/>
    <property type="match status" value="1"/>
</dbReference>
<accession>A0A0W4ZM48</accession>
<proteinExistence type="predicted"/>
<dbReference type="GO" id="GO:0005886">
    <property type="term" value="C:plasma membrane"/>
    <property type="evidence" value="ECO:0007669"/>
    <property type="project" value="TreeGrafter"/>
</dbReference>
<name>A0A0W4ZM48_PNEJ7</name>
<dbReference type="VEuPathDB" id="FungiDB:T551_02066"/>
<gene>
    <name evidence="2" type="ORF">T551_02066</name>
</gene>
<dbReference type="GO" id="GO:0032126">
    <property type="term" value="C:eisosome"/>
    <property type="evidence" value="ECO:0007669"/>
    <property type="project" value="TreeGrafter"/>
</dbReference>
<evidence type="ECO:0000313" key="2">
    <source>
        <dbReference type="EMBL" id="KTW29450.1"/>
    </source>
</evidence>
<sequence length="164" mass="18559">MAEKYVYLGIRILVIIIALLLLSFSIDINERRRRNKYKPLTSVYYILFVAGFAIFTAVLQFLKGALAFLDTPLLPLINDILNLIFTFSASIILVYITGFHSCLNTEYVKKTGVFLGSKGLCREFQSITYLLLILFYVYIISSIISGFYFGKKGSGSRNRGYATS</sequence>
<dbReference type="STRING" id="1408657.A0A0W4ZM48"/>
<feature type="transmembrane region" description="Helical" evidence="1">
    <location>
        <begin position="44"/>
        <end position="68"/>
    </location>
</feature>
<feature type="transmembrane region" description="Helical" evidence="1">
    <location>
        <begin position="80"/>
        <end position="100"/>
    </location>
</feature>
<dbReference type="GeneID" id="28940584"/>
<keyword evidence="1" id="KW-1133">Transmembrane helix</keyword>
<evidence type="ECO:0008006" key="4">
    <source>
        <dbReference type="Google" id="ProtNLM"/>
    </source>
</evidence>
<keyword evidence="1" id="KW-0472">Membrane</keyword>
<dbReference type="InterPro" id="IPR052649">
    <property type="entry name" value="NCE102-like"/>
</dbReference>
<reference evidence="3" key="1">
    <citation type="journal article" date="2016" name="Nat. Commun.">
        <title>Genome analysis of three Pneumocystis species reveals adaptation mechanisms to life exclusively in mammalian hosts.</title>
        <authorList>
            <person name="Ma L."/>
            <person name="Chen Z."/>
            <person name="Huang D.W."/>
            <person name="Kutty G."/>
            <person name="Ishihara M."/>
            <person name="Wang H."/>
            <person name="Abouelleil A."/>
            <person name="Bishop L."/>
            <person name="Davey E."/>
            <person name="Deng R."/>
            <person name="Deng X."/>
            <person name="Fan L."/>
            <person name="Fantoni G."/>
            <person name="Fitzgerald M."/>
            <person name="Gogineni E."/>
            <person name="Goldberg J.M."/>
            <person name="Handley G."/>
            <person name="Hu X."/>
            <person name="Huber C."/>
            <person name="Jiao X."/>
            <person name="Jones K."/>
            <person name="Levin J.Z."/>
            <person name="Liu Y."/>
            <person name="Macdonald P."/>
            <person name="Melnikov A."/>
            <person name="Raley C."/>
            <person name="Sassi M."/>
            <person name="Sherman B.T."/>
            <person name="Song X."/>
            <person name="Sykes S."/>
            <person name="Tran B."/>
            <person name="Walsh L."/>
            <person name="Xia Y."/>
            <person name="Yang J."/>
            <person name="Young S."/>
            <person name="Zeng Q."/>
            <person name="Zheng X."/>
            <person name="Stephens R."/>
            <person name="Nusbaum C."/>
            <person name="Birren B.W."/>
            <person name="Azadi P."/>
            <person name="Lempicki R.A."/>
            <person name="Cuomo C.A."/>
            <person name="Kovacs J.A."/>
        </authorList>
    </citation>
    <scope>NUCLEOTIDE SEQUENCE [LARGE SCALE GENOMIC DNA]</scope>
    <source>
        <strain evidence="3">RU7</strain>
    </source>
</reference>
<dbReference type="AlphaFoldDB" id="A0A0W4ZM48"/>
<dbReference type="GO" id="GO:0072659">
    <property type="term" value="P:protein localization to plasma membrane"/>
    <property type="evidence" value="ECO:0007669"/>
    <property type="project" value="TreeGrafter"/>
</dbReference>
<feature type="transmembrane region" description="Helical" evidence="1">
    <location>
        <begin position="6"/>
        <end position="24"/>
    </location>
</feature>
<dbReference type="EMBL" id="LFWA01000009">
    <property type="protein sequence ID" value="KTW29450.1"/>
    <property type="molecule type" value="Genomic_DNA"/>
</dbReference>
<organism evidence="2 3">
    <name type="scientific">Pneumocystis jirovecii (strain RU7)</name>
    <name type="common">Human pneumocystis pneumonia agent</name>
    <dbReference type="NCBI Taxonomy" id="1408657"/>
    <lineage>
        <taxon>Eukaryota</taxon>
        <taxon>Fungi</taxon>
        <taxon>Dikarya</taxon>
        <taxon>Ascomycota</taxon>
        <taxon>Taphrinomycotina</taxon>
        <taxon>Pneumocystomycetes</taxon>
        <taxon>Pneumocystaceae</taxon>
        <taxon>Pneumocystis</taxon>
    </lineage>
</organism>
<feature type="transmembrane region" description="Helical" evidence="1">
    <location>
        <begin position="127"/>
        <end position="149"/>
    </location>
</feature>
<dbReference type="Proteomes" id="UP000053447">
    <property type="component" value="Unassembled WGS sequence"/>
</dbReference>
<dbReference type="GO" id="GO:0070941">
    <property type="term" value="P:eisosome assembly"/>
    <property type="evidence" value="ECO:0007669"/>
    <property type="project" value="TreeGrafter"/>
</dbReference>